<dbReference type="InterPro" id="IPR004604">
    <property type="entry name" value="DNA_recomb/repair_RecN"/>
</dbReference>
<dbReference type="FunFam" id="3.40.50.300:FF:000356">
    <property type="entry name" value="DNA repair protein RecN"/>
    <property type="match status" value="1"/>
</dbReference>
<feature type="domain" description="RecF/RecN/SMC N-terminal" evidence="11">
    <location>
        <begin position="14"/>
        <end position="506"/>
    </location>
</feature>
<dbReference type="Pfam" id="PF02463">
    <property type="entry name" value="SMC_N"/>
    <property type="match status" value="1"/>
</dbReference>
<dbReference type="Gene3D" id="3.40.50.300">
    <property type="entry name" value="P-loop containing nucleotide triphosphate hydrolases"/>
    <property type="match status" value="2"/>
</dbReference>
<evidence type="ECO:0000313" key="12">
    <source>
        <dbReference type="EMBL" id="SEM26738.1"/>
    </source>
</evidence>
<name>A0A1H7X0X8_9HYPH</name>
<protein>
    <recommendedName>
        <fullName evidence="3 9">DNA repair protein RecN</fullName>
    </recommendedName>
    <alternativeName>
        <fullName evidence="8 9">Recombination protein N</fullName>
    </alternativeName>
</protein>
<feature type="coiled-coil region" evidence="10">
    <location>
        <begin position="335"/>
        <end position="362"/>
    </location>
</feature>
<evidence type="ECO:0000256" key="8">
    <source>
        <dbReference type="ARBA" id="ARBA00033408"/>
    </source>
</evidence>
<keyword evidence="7 9" id="KW-0234">DNA repair</keyword>
<evidence type="ECO:0000256" key="6">
    <source>
        <dbReference type="ARBA" id="ARBA00022840"/>
    </source>
</evidence>
<dbReference type="GO" id="GO:0043590">
    <property type="term" value="C:bacterial nucleoid"/>
    <property type="evidence" value="ECO:0007669"/>
    <property type="project" value="TreeGrafter"/>
</dbReference>
<evidence type="ECO:0000256" key="10">
    <source>
        <dbReference type="SAM" id="Coils"/>
    </source>
</evidence>
<evidence type="ECO:0000256" key="2">
    <source>
        <dbReference type="ARBA" id="ARBA00009441"/>
    </source>
</evidence>
<dbReference type="InterPro" id="IPR027417">
    <property type="entry name" value="P-loop_NTPase"/>
</dbReference>
<dbReference type="PANTHER" id="PTHR11059">
    <property type="entry name" value="DNA REPAIR PROTEIN RECN"/>
    <property type="match status" value="1"/>
</dbReference>
<dbReference type="FunFam" id="3.40.50.300:FF:000319">
    <property type="entry name" value="DNA repair protein RecN"/>
    <property type="match status" value="1"/>
</dbReference>
<evidence type="ECO:0000256" key="9">
    <source>
        <dbReference type="PIRNR" id="PIRNR003128"/>
    </source>
</evidence>
<dbReference type="Proteomes" id="UP000199664">
    <property type="component" value="Unassembled WGS sequence"/>
</dbReference>
<evidence type="ECO:0000256" key="1">
    <source>
        <dbReference type="ARBA" id="ARBA00003618"/>
    </source>
</evidence>
<gene>
    <name evidence="12" type="ORF">SAMN04515666_10994</name>
</gene>
<keyword evidence="6" id="KW-0067">ATP-binding</keyword>
<dbReference type="RefSeq" id="WP_091840468.1">
    <property type="nucleotide sequence ID" value="NZ_FOAN01000009.1"/>
</dbReference>
<dbReference type="GO" id="GO:0005524">
    <property type="term" value="F:ATP binding"/>
    <property type="evidence" value="ECO:0007669"/>
    <property type="project" value="UniProtKB-KW"/>
</dbReference>
<dbReference type="SUPFAM" id="SSF52540">
    <property type="entry name" value="P-loop containing nucleoside triphosphate hydrolases"/>
    <property type="match status" value="2"/>
</dbReference>
<keyword evidence="10" id="KW-0175">Coiled coil</keyword>
<dbReference type="OrthoDB" id="9806954at2"/>
<proteinExistence type="inferred from homology"/>
<feature type="coiled-coil region" evidence="10">
    <location>
        <begin position="152"/>
        <end position="186"/>
    </location>
</feature>
<evidence type="ECO:0000259" key="11">
    <source>
        <dbReference type="Pfam" id="PF02463"/>
    </source>
</evidence>
<dbReference type="GO" id="GO:0009432">
    <property type="term" value="P:SOS response"/>
    <property type="evidence" value="ECO:0007669"/>
    <property type="project" value="UniProtKB-ARBA"/>
</dbReference>
<organism evidence="12 13">
    <name type="scientific">Bosea lupini</name>
    <dbReference type="NCBI Taxonomy" id="1036779"/>
    <lineage>
        <taxon>Bacteria</taxon>
        <taxon>Pseudomonadati</taxon>
        <taxon>Pseudomonadota</taxon>
        <taxon>Alphaproteobacteria</taxon>
        <taxon>Hyphomicrobiales</taxon>
        <taxon>Boseaceae</taxon>
        <taxon>Bosea</taxon>
    </lineage>
</organism>
<evidence type="ECO:0000313" key="13">
    <source>
        <dbReference type="Proteomes" id="UP000199664"/>
    </source>
</evidence>
<evidence type="ECO:0000256" key="4">
    <source>
        <dbReference type="ARBA" id="ARBA00022741"/>
    </source>
</evidence>
<dbReference type="PANTHER" id="PTHR11059:SF0">
    <property type="entry name" value="DNA REPAIR PROTEIN RECN"/>
    <property type="match status" value="1"/>
</dbReference>
<dbReference type="PIRSF" id="PIRSF003128">
    <property type="entry name" value="RecN"/>
    <property type="match status" value="1"/>
</dbReference>
<keyword evidence="4" id="KW-0547">Nucleotide-binding</keyword>
<evidence type="ECO:0000256" key="3">
    <source>
        <dbReference type="ARBA" id="ARBA00021315"/>
    </source>
</evidence>
<dbReference type="GO" id="GO:0006281">
    <property type="term" value="P:DNA repair"/>
    <property type="evidence" value="ECO:0007669"/>
    <property type="project" value="UniProtKB-KW"/>
</dbReference>
<comment type="function">
    <text evidence="1 9">May be involved in recombinational repair of damaged DNA.</text>
</comment>
<dbReference type="GO" id="GO:0006310">
    <property type="term" value="P:DNA recombination"/>
    <property type="evidence" value="ECO:0007669"/>
    <property type="project" value="InterPro"/>
</dbReference>
<evidence type="ECO:0000256" key="7">
    <source>
        <dbReference type="ARBA" id="ARBA00023204"/>
    </source>
</evidence>
<dbReference type="EMBL" id="FOAN01000009">
    <property type="protein sequence ID" value="SEM26738.1"/>
    <property type="molecule type" value="Genomic_DNA"/>
</dbReference>
<dbReference type="InterPro" id="IPR003395">
    <property type="entry name" value="RecF/RecN/SMC_N"/>
</dbReference>
<evidence type="ECO:0000256" key="5">
    <source>
        <dbReference type="ARBA" id="ARBA00022763"/>
    </source>
</evidence>
<keyword evidence="5 9" id="KW-0227">DNA damage</keyword>
<dbReference type="NCBIfam" id="TIGR00634">
    <property type="entry name" value="recN"/>
    <property type="match status" value="1"/>
</dbReference>
<keyword evidence="13" id="KW-1185">Reference proteome</keyword>
<reference evidence="13" key="1">
    <citation type="submission" date="2016-10" db="EMBL/GenBank/DDBJ databases">
        <authorList>
            <person name="Varghese N."/>
            <person name="Submissions S."/>
        </authorList>
    </citation>
    <scope>NUCLEOTIDE SEQUENCE [LARGE SCALE GENOMIC DNA]</scope>
    <source>
        <strain evidence="13">LMG 26383,CCUG 61248,R- 45681</strain>
    </source>
</reference>
<dbReference type="AlphaFoldDB" id="A0A1H7X0X8"/>
<comment type="similarity">
    <text evidence="2 9">Belongs to the RecN family.</text>
</comment>
<dbReference type="STRING" id="1036779.SAMN04515666_10994"/>
<accession>A0A1H7X0X8</accession>
<sequence length="562" mass="59477">MLAQLSIRDIVLIDRLDLGFEDGLSVLTGETGAGKSILLDGFALALGARGDGGLVRHGETQGQVSAVFDLPMAHPARALAQAQEIDTDGDLILRRVQYADGRTRAFVNDQPVSVQILRMIGAALVEIHGQHDDRALTDPAQHRTILDSFGELTAQSAEVARASETLKKARQALQSQRMRVETARKEADFLRHAVAELGKLAPEPGEEDALAAKRQGMMAAEKVARDIIEAYEAVGGTASPVSALSGVLRRLERRAAQAPELVDPSIAALTTAVVALEEAGETLQAAVRAAEFDPRVLERVEERLFALRAAARKFDVPVDALAALAQTMAADLAALDESEGSLKRLEAELAEAEAAYVALATALSAGRIRAASALDAAVKAELPPLKLERARFITQIDSDPDARGPEGLDRVEFWVETNPGTRPGPMMKVASGGELSRFMLALKVVLAERGSAPTLVFDEIDTGVGGAVADAIGERLARLAARVQVISVTHAPQVAAKAGQHFLIAKSADGGEGADERTVTRVSALQDGTRREEIARMLAGASITEEARAAAGKLLDAAGMRR</sequence>
<dbReference type="CDD" id="cd03241">
    <property type="entry name" value="ABC_RecN"/>
    <property type="match status" value="2"/>
</dbReference>